<dbReference type="RefSeq" id="WP_112157662.1">
    <property type="nucleotide sequence ID" value="NZ_QKRX01000002.1"/>
</dbReference>
<dbReference type="InterPro" id="IPR036869">
    <property type="entry name" value="J_dom_sf"/>
</dbReference>
<feature type="domain" description="J" evidence="2">
    <location>
        <begin position="140"/>
        <end position="192"/>
    </location>
</feature>
<dbReference type="InterPro" id="IPR001623">
    <property type="entry name" value="DnaJ_domain"/>
</dbReference>
<keyword evidence="1" id="KW-0143">Chaperone</keyword>
<keyword evidence="4" id="KW-1185">Reference proteome</keyword>
<evidence type="ECO:0000313" key="4">
    <source>
        <dbReference type="Proteomes" id="UP000250744"/>
    </source>
</evidence>
<dbReference type="PROSITE" id="PS50076">
    <property type="entry name" value="DNAJ_2"/>
    <property type="match status" value="1"/>
</dbReference>
<dbReference type="Pfam" id="PF00226">
    <property type="entry name" value="DnaJ"/>
    <property type="match status" value="1"/>
</dbReference>
<dbReference type="CDD" id="cd06257">
    <property type="entry name" value="DnaJ"/>
    <property type="match status" value="1"/>
</dbReference>
<comment type="caution">
    <text evidence="3">The sequence shown here is derived from an EMBL/GenBank/DDBJ whole genome shotgun (WGS) entry which is preliminary data.</text>
</comment>
<dbReference type="Pfam" id="PF12339">
    <property type="entry name" value="DNAJ_related"/>
    <property type="match status" value="1"/>
</dbReference>
<evidence type="ECO:0000313" key="3">
    <source>
        <dbReference type="EMBL" id="RAU19391.1"/>
    </source>
</evidence>
<gene>
    <name evidence="3" type="ORF">DN062_03810</name>
</gene>
<dbReference type="OrthoDB" id="581986at2"/>
<dbReference type="SUPFAM" id="SSF46565">
    <property type="entry name" value="Chaperone J-domain"/>
    <property type="match status" value="1"/>
</dbReference>
<protein>
    <submittedName>
        <fullName evidence="3">Molecular chaperone DnaJ</fullName>
    </submittedName>
</protein>
<sequence>MSHSERISAIVRILEANPQGMSEFALLKSLQSENLIYLEPDTFTDSLKLFQTHFLLFHHLYRLRDEWHDEGKGCLSIHTLSIQLRPYVQGDAALAFNDPLRAYYLDLDELAKTEAEDVERLLHSFWRGLGQPAQAGERQKALSILGLEQDASESMIRKAWRQQAMALHPDRGGDAEQFKNLSWAKNYLTKCL</sequence>
<dbReference type="AlphaFoldDB" id="A0A364NQN9"/>
<reference evidence="3 4" key="1">
    <citation type="submission" date="2018-06" db="EMBL/GenBank/DDBJ databases">
        <title>Nitrincola tibetense sp. nov., isolated from Lake XuguoCo on Tibetan Plateau.</title>
        <authorList>
            <person name="Xing P."/>
        </authorList>
    </citation>
    <scope>NUCLEOTIDE SEQUENCE [LARGE SCALE GENOMIC DNA]</scope>
    <source>
        <strain evidence="4">xg18</strain>
    </source>
</reference>
<proteinExistence type="predicted"/>
<dbReference type="Gene3D" id="1.10.287.110">
    <property type="entry name" value="DnaJ domain"/>
    <property type="match status" value="1"/>
</dbReference>
<evidence type="ECO:0000259" key="2">
    <source>
        <dbReference type="PROSITE" id="PS50076"/>
    </source>
</evidence>
<dbReference type="InterPro" id="IPR021059">
    <property type="entry name" value="DnaJ-related_N"/>
</dbReference>
<accession>A0A364NQN9</accession>
<dbReference type="EMBL" id="QKRX01000002">
    <property type="protein sequence ID" value="RAU19391.1"/>
    <property type="molecule type" value="Genomic_DNA"/>
</dbReference>
<name>A0A364NQN9_9GAMM</name>
<evidence type="ECO:0000256" key="1">
    <source>
        <dbReference type="ARBA" id="ARBA00023186"/>
    </source>
</evidence>
<dbReference type="SMART" id="SM00271">
    <property type="entry name" value="DnaJ"/>
    <property type="match status" value="1"/>
</dbReference>
<organism evidence="3 4">
    <name type="scientific">Nitrincola tibetensis</name>
    <dbReference type="NCBI Taxonomy" id="2219697"/>
    <lineage>
        <taxon>Bacteria</taxon>
        <taxon>Pseudomonadati</taxon>
        <taxon>Pseudomonadota</taxon>
        <taxon>Gammaproteobacteria</taxon>
        <taxon>Oceanospirillales</taxon>
        <taxon>Oceanospirillaceae</taxon>
        <taxon>Nitrincola</taxon>
    </lineage>
</organism>
<dbReference type="Proteomes" id="UP000250744">
    <property type="component" value="Unassembled WGS sequence"/>
</dbReference>